<evidence type="ECO:0000256" key="9">
    <source>
        <dbReference type="SAM" id="Phobius"/>
    </source>
</evidence>
<comment type="cofactor">
    <cofactor evidence="1">
        <name>Ca(2+)</name>
        <dbReference type="ChEBI" id="CHEBI:29108"/>
    </cofactor>
</comment>
<keyword evidence="3" id="KW-0964">Secreted</keyword>
<dbReference type="Pfam" id="PF13229">
    <property type="entry name" value="Beta_helix"/>
    <property type="match status" value="1"/>
</dbReference>
<protein>
    <submittedName>
        <fullName evidence="11">Right-handed parallel beta-helix repeat-containing protein</fullName>
    </submittedName>
</protein>
<dbReference type="GO" id="GO:0016837">
    <property type="term" value="F:carbon-oxygen lyase activity, acting on polysaccharides"/>
    <property type="evidence" value="ECO:0007669"/>
    <property type="project" value="TreeGrafter"/>
</dbReference>
<feature type="transmembrane region" description="Helical" evidence="9">
    <location>
        <begin position="849"/>
        <end position="867"/>
    </location>
</feature>
<dbReference type="InterPro" id="IPR012334">
    <property type="entry name" value="Pectin_lyas_fold"/>
</dbReference>
<keyword evidence="4" id="KW-0479">Metal-binding</keyword>
<reference evidence="11" key="1">
    <citation type="submission" date="2021-01" db="EMBL/GenBank/DDBJ databases">
        <title>Active Sulfur Cycling in an Early Earth Analoge.</title>
        <authorList>
            <person name="Hahn C.R."/>
            <person name="Youssef N.H."/>
            <person name="Elshahed M."/>
        </authorList>
    </citation>
    <scope>NUCLEOTIDE SEQUENCE</scope>
    <source>
        <strain evidence="11">Zod_Metabat.1151</strain>
    </source>
</reference>
<evidence type="ECO:0000256" key="4">
    <source>
        <dbReference type="ARBA" id="ARBA00022723"/>
    </source>
</evidence>
<keyword evidence="9" id="KW-0812">Transmembrane</keyword>
<feature type="domain" description="Right handed beta helix" evidence="10">
    <location>
        <begin position="296"/>
        <end position="426"/>
    </location>
</feature>
<dbReference type="GO" id="GO:0046872">
    <property type="term" value="F:metal ion binding"/>
    <property type="evidence" value="ECO:0007669"/>
    <property type="project" value="UniProtKB-KW"/>
</dbReference>
<comment type="subcellular location">
    <subcellularLocation>
        <location evidence="2">Secreted</location>
    </subcellularLocation>
</comment>
<keyword evidence="9" id="KW-0472">Membrane</keyword>
<accession>A0A938YP05</accession>
<evidence type="ECO:0000256" key="3">
    <source>
        <dbReference type="ARBA" id="ARBA00022525"/>
    </source>
</evidence>
<dbReference type="InterPro" id="IPR039448">
    <property type="entry name" value="Beta_helix"/>
</dbReference>
<comment type="caution">
    <text evidence="11">The sequence shown here is derived from an EMBL/GenBank/DDBJ whole genome shotgun (WGS) entry which is preliminary data.</text>
</comment>
<dbReference type="GO" id="GO:0005576">
    <property type="term" value="C:extracellular region"/>
    <property type="evidence" value="ECO:0007669"/>
    <property type="project" value="UniProtKB-SubCell"/>
</dbReference>
<dbReference type="SMART" id="SM00710">
    <property type="entry name" value="PbH1"/>
    <property type="match status" value="5"/>
</dbReference>
<dbReference type="Proteomes" id="UP000809243">
    <property type="component" value="Unassembled WGS sequence"/>
</dbReference>
<dbReference type="AlphaFoldDB" id="A0A938YP05"/>
<dbReference type="InterPro" id="IPR052052">
    <property type="entry name" value="Polysaccharide_Lyase_9"/>
</dbReference>
<evidence type="ECO:0000256" key="5">
    <source>
        <dbReference type="ARBA" id="ARBA00022729"/>
    </source>
</evidence>
<evidence type="ECO:0000259" key="10">
    <source>
        <dbReference type="Pfam" id="PF13229"/>
    </source>
</evidence>
<gene>
    <name evidence="11" type="ORF">JW744_04280</name>
</gene>
<organism evidence="11 12">
    <name type="scientific">Candidatus Iainarchaeum sp</name>
    <dbReference type="NCBI Taxonomy" id="3101447"/>
    <lineage>
        <taxon>Archaea</taxon>
        <taxon>Candidatus Iainarchaeota</taxon>
        <taxon>Candidatus Iainarchaeia</taxon>
        <taxon>Candidatus Iainarchaeales</taxon>
        <taxon>Candidatus Iainarchaeaceae</taxon>
        <taxon>Candidatus Iainarchaeum</taxon>
    </lineage>
</organism>
<keyword evidence="9" id="KW-1133">Transmembrane helix</keyword>
<evidence type="ECO:0000313" key="11">
    <source>
        <dbReference type="EMBL" id="MBN2067658.1"/>
    </source>
</evidence>
<keyword evidence="5" id="KW-0732">Signal</keyword>
<evidence type="ECO:0000313" key="12">
    <source>
        <dbReference type="Proteomes" id="UP000809243"/>
    </source>
</evidence>
<dbReference type="NCBIfam" id="NF041518">
    <property type="entry name" value="choice_anch_Q"/>
    <property type="match status" value="1"/>
</dbReference>
<dbReference type="SUPFAM" id="SSF51126">
    <property type="entry name" value="Pectin lyase-like"/>
    <property type="match status" value="1"/>
</dbReference>
<proteinExistence type="inferred from homology"/>
<evidence type="ECO:0000256" key="1">
    <source>
        <dbReference type="ARBA" id="ARBA00001913"/>
    </source>
</evidence>
<evidence type="ECO:0000256" key="8">
    <source>
        <dbReference type="ARBA" id="ARBA00038263"/>
    </source>
</evidence>
<dbReference type="PANTHER" id="PTHR40088">
    <property type="entry name" value="PECTATE LYASE (EUROFUNG)"/>
    <property type="match status" value="1"/>
</dbReference>
<evidence type="ECO:0000256" key="7">
    <source>
        <dbReference type="ARBA" id="ARBA00023239"/>
    </source>
</evidence>
<keyword evidence="6" id="KW-0106">Calcium</keyword>
<dbReference type="InterPro" id="IPR059226">
    <property type="entry name" value="Choice_anch_Q_dom"/>
</dbReference>
<name>A0A938YP05_9ARCH</name>
<evidence type="ECO:0000256" key="6">
    <source>
        <dbReference type="ARBA" id="ARBA00022837"/>
    </source>
</evidence>
<comment type="similarity">
    <text evidence="8">Belongs to the polysaccharide lyase 9 family.</text>
</comment>
<dbReference type="InterPro" id="IPR006626">
    <property type="entry name" value="PbH1"/>
</dbReference>
<evidence type="ECO:0000256" key="2">
    <source>
        <dbReference type="ARBA" id="ARBA00004613"/>
    </source>
</evidence>
<sequence length="872" mass="94602">MAKKTTSGMLLLAALMLAIPGNYAATYYVDVDSIGGQCSDTNRGTITQPWCTSIKGFTSARPGDTVYFREGIYRSDKSIGIDSDTYFPKGAGENSRITYSGYPGETAVITCLHRVSNWKQYNENIYYIDLNLTEFTTTYPGRISHLSQDGVPLRLMTEESENGFVEQITGPGQWVKNTDLNKLYAWPKYGGNIDNYSMELCQFPRGGEDTIYIVSSRGKDPQTLQEYPEADYLTFQNLTIEGGRYPIVIETDHIELKNCVLRNSWNSAVKAASGPGPSDSENFDHNNPYPANDPSVYDPEHVLVENCEMYNFGGGGVSVGGGDYWIVRNNRIHDNVPEVNQHGLNGILFKNNSRGSIAEKNIFYNLDTNHIGVINLGGASYDGIYNEGEDIIVRNNILYNVKGLAAFTFEACENCSVYNNLAYNSSFSRALVLFRLSNYHEPTFKNRNSKVKNNIFYNNEVEGSDTGGADLQYYIALGSSENLESSNNIIDGSKKYYLGSGSFKSLSEIQAEGYETNSITEHPAFVNLSGGNYRLREGSPGIDQGICLAGKVEDDFEGYPRPSEGCDIGPYEFCQETNNGVEICDSLDNDCDGETDEGNICTECGNGEIDSGENCSTCPADVQCAQEEQCCSGTCTTPACNTDTECGTGQTCTNAGTCNAACTTPTQGCSTSADCQAGEECCSGQCCSTGQECCQGTCCTAGQQCCNGTCTTPACSSQTECNDSDQCTEDRCSNAGSCNAACTHTPITGCGQQPQTIVHYENEVEIGKTQTITVSRGQEQLQEFTALLEYPNKTKITLIAANAKITIPINQEGTYNATVRVGEFEQNITFQGKTTGNGQQPEPGETDQTPIIAGLAILIIIGAAIGLKKMQD</sequence>
<dbReference type="Gene3D" id="2.160.20.10">
    <property type="entry name" value="Single-stranded right-handed beta-helix, Pectin lyase-like"/>
    <property type="match status" value="2"/>
</dbReference>
<dbReference type="EMBL" id="JAFGDB010000073">
    <property type="protein sequence ID" value="MBN2067658.1"/>
    <property type="molecule type" value="Genomic_DNA"/>
</dbReference>
<dbReference type="PANTHER" id="PTHR40088:SF1">
    <property type="entry name" value="PECTATE LYASE PEL9"/>
    <property type="match status" value="1"/>
</dbReference>
<keyword evidence="7" id="KW-0456">Lyase</keyword>
<dbReference type="InterPro" id="IPR011050">
    <property type="entry name" value="Pectin_lyase_fold/virulence"/>
</dbReference>